<dbReference type="InterPro" id="IPR050924">
    <property type="entry name" value="Peroxiredoxin_BCP/PrxQ"/>
</dbReference>
<proteinExistence type="inferred from homology"/>
<protein>
    <recommendedName>
        <fullName evidence="3">thioredoxin-dependent peroxiredoxin</fullName>
        <ecNumber evidence="3">1.11.1.24</ecNumber>
    </recommendedName>
    <alternativeName>
        <fullName evidence="9">Thioredoxin peroxidase</fullName>
    </alternativeName>
    <alternativeName>
        <fullName evidence="11">Thioredoxin-dependent peroxiredoxin Bcp</fullName>
    </alternativeName>
</protein>
<dbReference type="GO" id="GO:0034599">
    <property type="term" value="P:cellular response to oxidative stress"/>
    <property type="evidence" value="ECO:0007669"/>
    <property type="project" value="TreeGrafter"/>
</dbReference>
<evidence type="ECO:0000313" key="16">
    <source>
        <dbReference type="Proteomes" id="UP000253570"/>
    </source>
</evidence>
<keyword evidence="6" id="KW-0560">Oxidoreductase</keyword>
<evidence type="ECO:0000313" key="15">
    <source>
        <dbReference type="EMBL" id="RCL73706.1"/>
    </source>
</evidence>
<evidence type="ECO:0000256" key="8">
    <source>
        <dbReference type="ARBA" id="ARBA00023284"/>
    </source>
</evidence>
<dbReference type="CDD" id="cd03017">
    <property type="entry name" value="PRX_BCP"/>
    <property type="match status" value="1"/>
</dbReference>
<dbReference type="InterPro" id="IPR000866">
    <property type="entry name" value="AhpC/TSA"/>
</dbReference>
<dbReference type="Proteomes" id="UP000253570">
    <property type="component" value="Unassembled WGS sequence"/>
</dbReference>
<dbReference type="InterPro" id="IPR036249">
    <property type="entry name" value="Thioredoxin-like_sf"/>
</dbReference>
<evidence type="ECO:0000256" key="13">
    <source>
        <dbReference type="PIRSR" id="PIRSR000239-1"/>
    </source>
</evidence>
<sequence length="157" mass="17819">MLMLKPGDQAIDFNMQIDDGSYITLNSFPNRNIVLYFYPKDDTPGCTIEAIDFTTQKQAFEDCGTTIIGVSADSIAKHKKFIEKHQLDIILASDESKSVCQDYGVWIEKSMYGKKFMGINRATILINKDKKVIQSWYKVSVKGHVDEVLELAKNIEN</sequence>
<evidence type="ECO:0000256" key="6">
    <source>
        <dbReference type="ARBA" id="ARBA00023002"/>
    </source>
</evidence>
<comment type="catalytic activity">
    <reaction evidence="12">
        <text>a hydroperoxide + [thioredoxin]-dithiol = an alcohol + [thioredoxin]-disulfide + H2O</text>
        <dbReference type="Rhea" id="RHEA:62620"/>
        <dbReference type="Rhea" id="RHEA-COMP:10698"/>
        <dbReference type="Rhea" id="RHEA-COMP:10700"/>
        <dbReference type="ChEBI" id="CHEBI:15377"/>
        <dbReference type="ChEBI" id="CHEBI:29950"/>
        <dbReference type="ChEBI" id="CHEBI:30879"/>
        <dbReference type="ChEBI" id="CHEBI:35924"/>
        <dbReference type="ChEBI" id="CHEBI:50058"/>
        <dbReference type="EC" id="1.11.1.24"/>
    </reaction>
</comment>
<evidence type="ECO:0000256" key="10">
    <source>
        <dbReference type="ARBA" id="ARBA00038489"/>
    </source>
</evidence>
<accession>A0A368DQV5</accession>
<evidence type="ECO:0000256" key="4">
    <source>
        <dbReference type="ARBA" id="ARBA00022559"/>
    </source>
</evidence>
<organism evidence="15 16">
    <name type="scientific">PS1 clade bacterium</name>
    <dbReference type="NCBI Taxonomy" id="2175152"/>
    <lineage>
        <taxon>Bacteria</taxon>
        <taxon>Pseudomonadati</taxon>
        <taxon>Pseudomonadota</taxon>
        <taxon>Alphaproteobacteria</taxon>
        <taxon>PS1 clade</taxon>
    </lineage>
</organism>
<dbReference type="SUPFAM" id="SSF52833">
    <property type="entry name" value="Thioredoxin-like"/>
    <property type="match status" value="1"/>
</dbReference>
<dbReference type="PANTHER" id="PTHR42801">
    <property type="entry name" value="THIOREDOXIN-DEPENDENT PEROXIDE REDUCTASE"/>
    <property type="match status" value="1"/>
</dbReference>
<dbReference type="GO" id="GO:0008379">
    <property type="term" value="F:thioredoxin peroxidase activity"/>
    <property type="evidence" value="ECO:0007669"/>
    <property type="project" value="TreeGrafter"/>
</dbReference>
<comment type="similarity">
    <text evidence="10">Belongs to the peroxiredoxin family. BCP/PrxQ subfamily.</text>
</comment>
<gene>
    <name evidence="15" type="ORF">DBW71_02715</name>
</gene>
<keyword evidence="5" id="KW-0049">Antioxidant</keyword>
<dbReference type="PIRSF" id="PIRSF000239">
    <property type="entry name" value="AHPC"/>
    <property type="match status" value="1"/>
</dbReference>
<dbReference type="PROSITE" id="PS51352">
    <property type="entry name" value="THIOREDOXIN_2"/>
    <property type="match status" value="1"/>
</dbReference>
<dbReference type="GO" id="GO:0045454">
    <property type="term" value="P:cell redox homeostasis"/>
    <property type="evidence" value="ECO:0007669"/>
    <property type="project" value="TreeGrafter"/>
</dbReference>
<feature type="domain" description="Thioredoxin" evidence="14">
    <location>
        <begin position="4"/>
        <end position="157"/>
    </location>
</feature>
<dbReference type="EMBL" id="QOQD01000005">
    <property type="protein sequence ID" value="RCL73706.1"/>
    <property type="molecule type" value="Genomic_DNA"/>
</dbReference>
<feature type="active site" description="Cysteine sulfenic acid (-SOH) intermediate; for peroxidase activity" evidence="13">
    <location>
        <position position="46"/>
    </location>
</feature>
<evidence type="ECO:0000256" key="2">
    <source>
        <dbReference type="ARBA" id="ARBA00011245"/>
    </source>
</evidence>
<keyword evidence="8" id="KW-0676">Redox-active center</keyword>
<dbReference type="Pfam" id="PF00578">
    <property type="entry name" value="AhpC-TSA"/>
    <property type="match status" value="1"/>
</dbReference>
<name>A0A368DQV5_9PROT</name>
<reference evidence="15 16" key="1">
    <citation type="journal article" date="2018" name="Microbiome">
        <title>Fine metagenomic profile of the Mediterranean stratified and mixed water columns revealed by assembly and recruitment.</title>
        <authorList>
            <person name="Haro-Moreno J.M."/>
            <person name="Lopez-Perez M."/>
            <person name="De La Torre J.R."/>
            <person name="Picazo A."/>
            <person name="Camacho A."/>
            <person name="Rodriguez-Valera F."/>
        </authorList>
    </citation>
    <scope>NUCLEOTIDE SEQUENCE [LARGE SCALE GENOMIC DNA]</scope>
    <source>
        <strain evidence="15">MED-G57</strain>
    </source>
</reference>
<comment type="caution">
    <text evidence="15">The sequence shown here is derived from an EMBL/GenBank/DDBJ whole genome shotgun (WGS) entry which is preliminary data.</text>
</comment>
<dbReference type="Gene3D" id="3.40.30.10">
    <property type="entry name" value="Glutaredoxin"/>
    <property type="match status" value="1"/>
</dbReference>
<evidence type="ECO:0000256" key="3">
    <source>
        <dbReference type="ARBA" id="ARBA00013017"/>
    </source>
</evidence>
<keyword evidence="7" id="KW-1015">Disulfide bond</keyword>
<comment type="subunit">
    <text evidence="2">Monomer.</text>
</comment>
<keyword evidence="4" id="KW-0575">Peroxidase</keyword>
<dbReference type="AlphaFoldDB" id="A0A368DQV5"/>
<evidence type="ECO:0000256" key="1">
    <source>
        <dbReference type="ARBA" id="ARBA00003330"/>
    </source>
</evidence>
<evidence type="ECO:0000256" key="5">
    <source>
        <dbReference type="ARBA" id="ARBA00022862"/>
    </source>
</evidence>
<dbReference type="InterPro" id="IPR024706">
    <property type="entry name" value="Peroxiredoxin_AhpC-typ"/>
</dbReference>
<dbReference type="InterPro" id="IPR013766">
    <property type="entry name" value="Thioredoxin_domain"/>
</dbReference>
<comment type="function">
    <text evidence="1">Thiol-specific peroxidase that catalyzes the reduction of hydrogen peroxide and organic hydroperoxides to water and alcohols, respectively. Plays a role in cell protection against oxidative stress by detoxifying peroxides and as sensor of hydrogen peroxide-mediated signaling events.</text>
</comment>
<dbReference type="FunFam" id="3.40.30.10:FF:000007">
    <property type="entry name" value="Thioredoxin-dependent thiol peroxidase"/>
    <property type="match status" value="1"/>
</dbReference>
<dbReference type="PANTHER" id="PTHR42801:SF4">
    <property type="entry name" value="AHPC_TSA FAMILY PROTEIN"/>
    <property type="match status" value="1"/>
</dbReference>
<dbReference type="EC" id="1.11.1.24" evidence="3"/>
<evidence type="ECO:0000256" key="7">
    <source>
        <dbReference type="ARBA" id="ARBA00023157"/>
    </source>
</evidence>
<evidence type="ECO:0000259" key="14">
    <source>
        <dbReference type="PROSITE" id="PS51352"/>
    </source>
</evidence>
<dbReference type="GO" id="GO:0005737">
    <property type="term" value="C:cytoplasm"/>
    <property type="evidence" value="ECO:0007669"/>
    <property type="project" value="TreeGrafter"/>
</dbReference>
<evidence type="ECO:0000256" key="11">
    <source>
        <dbReference type="ARBA" id="ARBA00042639"/>
    </source>
</evidence>
<evidence type="ECO:0000256" key="12">
    <source>
        <dbReference type="ARBA" id="ARBA00049091"/>
    </source>
</evidence>
<evidence type="ECO:0000256" key="9">
    <source>
        <dbReference type="ARBA" id="ARBA00032824"/>
    </source>
</evidence>